<sequence>MQIRHLVTTSALALALVSLAVTPAHAEPAPPTIQFTTALAGSTIETSLVGGTFAVAKDGASVAVADRAGHPVLTLPLSLRLDGSERPFDYVVDHDATVLRLTPRLEPADIARAPVTPVASPQENLDAQLAVAGQLGLANVLGAFAGFVVGATFGCLVALALGCLPGAVPLAGVGSVIGTLLVGGPALVIGVIDLITTFNAPPGTTRFAR</sequence>
<dbReference type="InterPro" id="IPR058333">
    <property type="entry name" value="DUF8020"/>
</dbReference>
<feature type="chain" id="PRO_5046848453" description="DUF8020 domain-containing protein" evidence="2">
    <location>
        <begin position="27"/>
        <end position="209"/>
    </location>
</feature>
<accession>A0ABP9KRI2</accession>
<evidence type="ECO:0000259" key="3">
    <source>
        <dbReference type="Pfam" id="PF26059"/>
    </source>
</evidence>
<evidence type="ECO:0000256" key="2">
    <source>
        <dbReference type="SAM" id="SignalP"/>
    </source>
</evidence>
<name>A0ABP9KRI2_9NOCA</name>
<evidence type="ECO:0000313" key="5">
    <source>
        <dbReference type="Proteomes" id="UP001500603"/>
    </source>
</evidence>
<feature type="signal peptide" evidence="2">
    <location>
        <begin position="1"/>
        <end position="26"/>
    </location>
</feature>
<organism evidence="4 5">
    <name type="scientific">Nocardia callitridis</name>
    <dbReference type="NCBI Taxonomy" id="648753"/>
    <lineage>
        <taxon>Bacteria</taxon>
        <taxon>Bacillati</taxon>
        <taxon>Actinomycetota</taxon>
        <taxon>Actinomycetes</taxon>
        <taxon>Mycobacteriales</taxon>
        <taxon>Nocardiaceae</taxon>
        <taxon>Nocardia</taxon>
    </lineage>
</organism>
<evidence type="ECO:0000256" key="1">
    <source>
        <dbReference type="SAM" id="Phobius"/>
    </source>
</evidence>
<reference evidence="5" key="1">
    <citation type="journal article" date="2019" name="Int. J. Syst. Evol. Microbiol.">
        <title>The Global Catalogue of Microorganisms (GCM) 10K type strain sequencing project: providing services to taxonomists for standard genome sequencing and annotation.</title>
        <authorList>
            <consortium name="The Broad Institute Genomics Platform"/>
            <consortium name="The Broad Institute Genome Sequencing Center for Infectious Disease"/>
            <person name="Wu L."/>
            <person name="Ma J."/>
        </authorList>
    </citation>
    <scope>NUCLEOTIDE SEQUENCE [LARGE SCALE GENOMIC DNA]</scope>
    <source>
        <strain evidence="5">JCM 18298</strain>
    </source>
</reference>
<evidence type="ECO:0000313" key="4">
    <source>
        <dbReference type="EMBL" id="GAA5064432.1"/>
    </source>
</evidence>
<keyword evidence="2" id="KW-0732">Signal</keyword>
<gene>
    <name evidence="4" type="ORF">GCM10023318_50400</name>
</gene>
<dbReference type="RefSeq" id="WP_345498396.1">
    <property type="nucleotide sequence ID" value="NZ_BAABJM010000006.1"/>
</dbReference>
<proteinExistence type="predicted"/>
<feature type="transmembrane region" description="Helical" evidence="1">
    <location>
        <begin position="168"/>
        <end position="192"/>
    </location>
</feature>
<keyword evidence="1" id="KW-0812">Transmembrane</keyword>
<dbReference type="Pfam" id="PF26059">
    <property type="entry name" value="DUF8020"/>
    <property type="match status" value="1"/>
</dbReference>
<dbReference type="Proteomes" id="UP001500603">
    <property type="component" value="Unassembled WGS sequence"/>
</dbReference>
<comment type="caution">
    <text evidence="4">The sequence shown here is derived from an EMBL/GenBank/DDBJ whole genome shotgun (WGS) entry which is preliminary data.</text>
</comment>
<dbReference type="EMBL" id="BAABJM010000006">
    <property type="protein sequence ID" value="GAA5064432.1"/>
    <property type="molecule type" value="Genomic_DNA"/>
</dbReference>
<keyword evidence="1" id="KW-0472">Membrane</keyword>
<protein>
    <recommendedName>
        <fullName evidence="3">DUF8020 domain-containing protein</fullName>
    </recommendedName>
</protein>
<keyword evidence="5" id="KW-1185">Reference proteome</keyword>
<feature type="domain" description="DUF8020" evidence="3">
    <location>
        <begin position="33"/>
        <end position="104"/>
    </location>
</feature>
<feature type="transmembrane region" description="Helical" evidence="1">
    <location>
        <begin position="140"/>
        <end position="161"/>
    </location>
</feature>
<keyword evidence="1" id="KW-1133">Transmembrane helix</keyword>